<dbReference type="PANTHER" id="PTHR40396:SF1">
    <property type="entry name" value="ATPASE AAA-TYPE CORE DOMAIN-CONTAINING PROTEIN"/>
    <property type="match status" value="1"/>
</dbReference>
<dbReference type="InParanoid" id="A0A397RYF9"/>
<dbReference type="EMBL" id="QXEV01000020">
    <property type="protein sequence ID" value="RIA75431.1"/>
    <property type="molecule type" value="Genomic_DNA"/>
</dbReference>
<comment type="caution">
    <text evidence="2">The sequence shown here is derived from an EMBL/GenBank/DDBJ whole genome shotgun (WGS) entry which is preliminary data.</text>
</comment>
<sequence>MLIEFSVKNFLSFKNLVTLSMEKGNGDENSNNIISNEFGEFLKTAAIYGANASGKTNLLKAFTAAIIMVRSSNYIPLGAKWNLIKPFMFDEDSKNEPTEFEFVFISNNIKYKYYIQTDAEKVYKESLDAYYSQKPTNLFKRKDTNVYEFNSDRALLESIASKNTENKLFLVTAATWNYLKVKDAYLWFMNVIDTYDSFNTIFTKDIIDYKNDNELRNFTIKLLREADIHINNILVDYDLVSESKKDVYTIDNNPVLNNLNIQIEHEVLTDTNDVKKYNLSFNEESSGTKVLFTFAPYLKRAFENNRVIIVDEFEKSMHPALIEFIIKLFNNKKINKANSQLIITTHAPNLLNLELLRRDEIWFTEKNNKNGVSDLYPLDSFSVRKEENVQKGYLNGRYGAIPFIKDIDLWEE</sequence>
<keyword evidence="3" id="KW-1185">Reference proteome</keyword>
<dbReference type="PANTHER" id="PTHR40396">
    <property type="entry name" value="ATPASE-LIKE PROTEIN"/>
    <property type="match status" value="1"/>
</dbReference>
<protein>
    <recommendedName>
        <fullName evidence="1">ATPase AAA-type core domain-containing protein</fullName>
    </recommendedName>
</protein>
<evidence type="ECO:0000259" key="1">
    <source>
        <dbReference type="Pfam" id="PF13304"/>
    </source>
</evidence>
<dbReference type="SUPFAM" id="SSF52540">
    <property type="entry name" value="P-loop containing nucleoside triphosphate hydrolases"/>
    <property type="match status" value="1"/>
</dbReference>
<proteinExistence type="predicted"/>
<accession>A0A397RYF9</accession>
<name>A0A397RYF9_9MOLU</name>
<feature type="domain" description="ATPase AAA-type core" evidence="1">
    <location>
        <begin position="46"/>
        <end position="352"/>
    </location>
</feature>
<gene>
    <name evidence="2" type="ORF">EI71_01520</name>
</gene>
<organism evidence="2 3">
    <name type="scientific">Anaeroplasma bactoclasticum</name>
    <dbReference type="NCBI Taxonomy" id="2088"/>
    <lineage>
        <taxon>Bacteria</taxon>
        <taxon>Bacillati</taxon>
        <taxon>Mycoplasmatota</taxon>
        <taxon>Mollicutes</taxon>
        <taxon>Anaeroplasmatales</taxon>
        <taxon>Anaeroplasmataceae</taxon>
        <taxon>Anaeroplasma</taxon>
    </lineage>
</organism>
<dbReference type="RefSeq" id="WP_162849868.1">
    <property type="nucleotide sequence ID" value="NZ_QXEV01000020.1"/>
</dbReference>
<dbReference type="Gene3D" id="3.40.50.300">
    <property type="entry name" value="P-loop containing nucleotide triphosphate hydrolases"/>
    <property type="match status" value="1"/>
</dbReference>
<dbReference type="Proteomes" id="UP000266506">
    <property type="component" value="Unassembled WGS sequence"/>
</dbReference>
<evidence type="ECO:0000313" key="2">
    <source>
        <dbReference type="EMBL" id="RIA75431.1"/>
    </source>
</evidence>
<dbReference type="InterPro" id="IPR003959">
    <property type="entry name" value="ATPase_AAA_core"/>
</dbReference>
<dbReference type="GO" id="GO:0005524">
    <property type="term" value="F:ATP binding"/>
    <property type="evidence" value="ECO:0007669"/>
    <property type="project" value="InterPro"/>
</dbReference>
<reference evidence="2 3" key="1">
    <citation type="submission" date="2018-08" db="EMBL/GenBank/DDBJ databases">
        <title>Genomic Encyclopedia of Archaeal and Bacterial Type Strains, Phase II (KMG-II): from individual species to whole genera.</title>
        <authorList>
            <person name="Goeker M."/>
        </authorList>
    </citation>
    <scope>NUCLEOTIDE SEQUENCE [LARGE SCALE GENOMIC DNA]</scope>
    <source>
        <strain evidence="2 3">ATCC 27112</strain>
    </source>
</reference>
<dbReference type="AlphaFoldDB" id="A0A397RYF9"/>
<dbReference type="Pfam" id="PF13304">
    <property type="entry name" value="AAA_21"/>
    <property type="match status" value="1"/>
</dbReference>
<dbReference type="GO" id="GO:0016887">
    <property type="term" value="F:ATP hydrolysis activity"/>
    <property type="evidence" value="ECO:0007669"/>
    <property type="project" value="InterPro"/>
</dbReference>
<evidence type="ECO:0000313" key="3">
    <source>
        <dbReference type="Proteomes" id="UP000266506"/>
    </source>
</evidence>
<dbReference type="InterPro" id="IPR027417">
    <property type="entry name" value="P-loop_NTPase"/>
</dbReference>